<dbReference type="SUPFAM" id="SSF48726">
    <property type="entry name" value="Immunoglobulin"/>
    <property type="match status" value="1"/>
</dbReference>
<dbReference type="InterPro" id="IPR013098">
    <property type="entry name" value="Ig_I-set"/>
</dbReference>
<keyword evidence="7" id="KW-1185">Reference proteome</keyword>
<name>A0A493TXH9_ANAPP</name>
<organism evidence="6 7">
    <name type="scientific">Anas platyrhynchos platyrhynchos</name>
    <name type="common">Northern mallard</name>
    <dbReference type="NCBI Taxonomy" id="8840"/>
    <lineage>
        <taxon>Eukaryota</taxon>
        <taxon>Metazoa</taxon>
        <taxon>Chordata</taxon>
        <taxon>Craniata</taxon>
        <taxon>Vertebrata</taxon>
        <taxon>Euteleostomi</taxon>
        <taxon>Archelosauria</taxon>
        <taxon>Archosauria</taxon>
        <taxon>Dinosauria</taxon>
        <taxon>Saurischia</taxon>
        <taxon>Theropoda</taxon>
        <taxon>Coelurosauria</taxon>
        <taxon>Aves</taxon>
        <taxon>Neognathae</taxon>
        <taxon>Galloanserae</taxon>
        <taxon>Anseriformes</taxon>
        <taxon>Anatidae</taxon>
        <taxon>Anatinae</taxon>
        <taxon>Anas</taxon>
    </lineage>
</organism>
<dbReference type="PANTHER" id="PTHR35971:SF4">
    <property type="entry name" value="OBSCURIN"/>
    <property type="match status" value="1"/>
</dbReference>
<evidence type="ECO:0000313" key="7">
    <source>
        <dbReference type="Proteomes" id="UP000016666"/>
    </source>
</evidence>
<dbReference type="AlphaFoldDB" id="A0A493TXH9"/>
<dbReference type="InterPro" id="IPR003598">
    <property type="entry name" value="Ig_sub2"/>
</dbReference>
<keyword evidence="3" id="KW-0597">Phosphoprotein</keyword>
<reference evidence="6 7" key="1">
    <citation type="submission" date="2017-10" db="EMBL/GenBank/DDBJ databases">
        <title>A new Pekin duck reference genome.</title>
        <authorList>
            <person name="Hou Z.-C."/>
            <person name="Zhou Z.-K."/>
            <person name="Zhu F."/>
            <person name="Hou S.-S."/>
        </authorList>
    </citation>
    <scope>NUCLEOTIDE SEQUENCE [LARGE SCALE GENOMIC DNA]</scope>
</reference>
<dbReference type="InterPro" id="IPR007110">
    <property type="entry name" value="Ig-like_dom"/>
</dbReference>
<dbReference type="Proteomes" id="UP000016666">
    <property type="component" value="Chromosome 2"/>
</dbReference>
<evidence type="ECO:0000256" key="1">
    <source>
        <dbReference type="ARBA" id="ARBA00004496"/>
    </source>
</evidence>
<dbReference type="PROSITE" id="PS50835">
    <property type="entry name" value="IG_LIKE"/>
    <property type="match status" value="1"/>
</dbReference>
<dbReference type="STRING" id="8840.ENSAPLP00000030592"/>
<keyword evidence="4" id="KW-1015">Disulfide bond</keyword>
<dbReference type="Pfam" id="PF07679">
    <property type="entry name" value="I-set"/>
    <property type="match status" value="1"/>
</dbReference>
<comment type="subcellular location">
    <subcellularLocation>
        <location evidence="1">Cytoplasm</location>
    </subcellularLocation>
</comment>
<evidence type="ECO:0000313" key="6">
    <source>
        <dbReference type="Ensembl" id="ENSAPLP00000030592.1"/>
    </source>
</evidence>
<dbReference type="InterPro" id="IPR013783">
    <property type="entry name" value="Ig-like_fold"/>
</dbReference>
<reference evidence="6" key="2">
    <citation type="submission" date="2025-08" db="UniProtKB">
        <authorList>
            <consortium name="Ensembl"/>
        </authorList>
    </citation>
    <scope>IDENTIFICATION</scope>
</reference>
<dbReference type="Ensembl" id="ENSAPLT00000044275.1">
    <property type="protein sequence ID" value="ENSAPLP00000030592.1"/>
    <property type="gene ID" value="ENSAPLG00000031005.1"/>
</dbReference>
<dbReference type="SMART" id="SM00409">
    <property type="entry name" value="IG"/>
    <property type="match status" value="1"/>
</dbReference>
<protein>
    <recommendedName>
        <fullName evidence="5">Ig-like domain-containing protein</fullName>
    </recommendedName>
</protein>
<proteinExistence type="predicted"/>
<accession>A0A493TXH9</accession>
<dbReference type="GO" id="GO:0005737">
    <property type="term" value="C:cytoplasm"/>
    <property type="evidence" value="ECO:0007669"/>
    <property type="project" value="UniProtKB-SubCell"/>
</dbReference>
<evidence type="ECO:0000256" key="2">
    <source>
        <dbReference type="ARBA" id="ARBA00022490"/>
    </source>
</evidence>
<reference evidence="6" key="3">
    <citation type="submission" date="2025-09" db="UniProtKB">
        <authorList>
            <consortium name="Ensembl"/>
        </authorList>
    </citation>
    <scope>IDENTIFICATION</scope>
</reference>
<evidence type="ECO:0000256" key="4">
    <source>
        <dbReference type="ARBA" id="ARBA00023157"/>
    </source>
</evidence>
<feature type="domain" description="Ig-like" evidence="5">
    <location>
        <begin position="61"/>
        <end position="129"/>
    </location>
</feature>
<dbReference type="InterPro" id="IPR003599">
    <property type="entry name" value="Ig_sub"/>
</dbReference>
<dbReference type="InterPro" id="IPR036179">
    <property type="entry name" value="Ig-like_dom_sf"/>
</dbReference>
<evidence type="ECO:0000256" key="3">
    <source>
        <dbReference type="ARBA" id="ARBA00022553"/>
    </source>
</evidence>
<dbReference type="FunFam" id="2.60.40.10:FF:000214">
    <property type="entry name" value="titin isoform X1"/>
    <property type="match status" value="1"/>
</dbReference>
<dbReference type="SMART" id="SM00408">
    <property type="entry name" value="IGc2"/>
    <property type="match status" value="1"/>
</dbReference>
<evidence type="ECO:0000259" key="5">
    <source>
        <dbReference type="PROSITE" id="PS50835"/>
    </source>
</evidence>
<dbReference type="InterPro" id="IPR052385">
    <property type="entry name" value="Obscurin/Obscurin-like_Reg"/>
</dbReference>
<dbReference type="PANTHER" id="PTHR35971">
    <property type="entry name" value="SI:DKEY-31G6.6"/>
    <property type="match status" value="1"/>
</dbReference>
<sequence length="140" mass="15814">TFCLSWKGLFQPVGRTLHESFVEVQVSKASSKWQLKEESCTGCHSRCIEKVQKEVNAVLTESAVLSCEVAEDATEVKWYKDGRLLVSSRKFKIETVGKTRRLVVEQLEKKDAGEYVCEAAGQKLTFKLEPTGDICFCFIK</sequence>
<keyword evidence="2" id="KW-0963">Cytoplasm</keyword>
<dbReference type="Gene3D" id="2.60.40.10">
    <property type="entry name" value="Immunoglobulins"/>
    <property type="match status" value="1"/>
</dbReference>
<dbReference type="GeneTree" id="ENSGT00940000154756"/>